<accession>A0A814I9E4</accession>
<comment type="caution">
    <text evidence="2">The sequence shown here is derived from an EMBL/GenBank/DDBJ whole genome shotgun (WGS) entry which is preliminary data.</text>
</comment>
<organism evidence="2 4">
    <name type="scientific">Rotaria sordida</name>
    <dbReference type="NCBI Taxonomy" id="392033"/>
    <lineage>
        <taxon>Eukaryota</taxon>
        <taxon>Metazoa</taxon>
        <taxon>Spiralia</taxon>
        <taxon>Gnathifera</taxon>
        <taxon>Rotifera</taxon>
        <taxon>Eurotatoria</taxon>
        <taxon>Bdelloidea</taxon>
        <taxon>Philodinida</taxon>
        <taxon>Philodinidae</taxon>
        <taxon>Rotaria</taxon>
    </lineage>
</organism>
<evidence type="ECO:0000313" key="3">
    <source>
        <dbReference type="EMBL" id="CAF3879809.1"/>
    </source>
</evidence>
<dbReference type="Gene3D" id="3.40.50.300">
    <property type="entry name" value="P-loop containing nucleotide triphosphate hydrolases"/>
    <property type="match status" value="1"/>
</dbReference>
<reference evidence="2" key="1">
    <citation type="submission" date="2021-02" db="EMBL/GenBank/DDBJ databases">
        <authorList>
            <person name="Nowell W R."/>
        </authorList>
    </citation>
    <scope>NUCLEOTIDE SEQUENCE</scope>
</reference>
<dbReference type="PROSITE" id="PS51194">
    <property type="entry name" value="HELICASE_CTER"/>
    <property type="match status" value="1"/>
</dbReference>
<proteinExistence type="predicted"/>
<name>A0A814I9E4_9BILA</name>
<dbReference type="Proteomes" id="UP000663889">
    <property type="component" value="Unassembled WGS sequence"/>
</dbReference>
<evidence type="ECO:0000313" key="2">
    <source>
        <dbReference type="EMBL" id="CAF1022429.1"/>
    </source>
</evidence>
<dbReference type="Pfam" id="PF00271">
    <property type="entry name" value="Helicase_C"/>
    <property type="match status" value="1"/>
</dbReference>
<evidence type="ECO:0000259" key="1">
    <source>
        <dbReference type="PROSITE" id="PS51194"/>
    </source>
</evidence>
<dbReference type="EMBL" id="CAJNOU010000525">
    <property type="protein sequence ID" value="CAF1022429.1"/>
    <property type="molecule type" value="Genomic_DNA"/>
</dbReference>
<evidence type="ECO:0000313" key="4">
    <source>
        <dbReference type="Proteomes" id="UP000663889"/>
    </source>
</evidence>
<dbReference type="SUPFAM" id="SSF52540">
    <property type="entry name" value="P-loop containing nucleoside triphosphate hydrolases"/>
    <property type="match status" value="1"/>
</dbReference>
<feature type="domain" description="Helicase C-terminal" evidence="1">
    <location>
        <begin position="1"/>
        <end position="101"/>
    </location>
</feature>
<dbReference type="PANTHER" id="PTHR47958">
    <property type="entry name" value="ATP-DEPENDENT RNA HELICASE DBP3"/>
    <property type="match status" value="1"/>
</dbReference>
<dbReference type="Proteomes" id="UP000663874">
    <property type="component" value="Unassembled WGS sequence"/>
</dbReference>
<sequence length="101" mass="11834">MDAKQRNNDIKEFRIGSSRILVRTDMLEADTDIPQVSPVINYDLPTNRESYLHRIGRLGRFGRKDIAINFINNDEQQTLHHTEQYYNTQIEDLLMSIADLI</sequence>
<dbReference type="InterPro" id="IPR001650">
    <property type="entry name" value="Helicase_C-like"/>
</dbReference>
<protein>
    <recommendedName>
        <fullName evidence="1">Helicase C-terminal domain-containing protein</fullName>
    </recommendedName>
</protein>
<dbReference type="EMBL" id="CAJOBE010003428">
    <property type="protein sequence ID" value="CAF3879809.1"/>
    <property type="molecule type" value="Genomic_DNA"/>
</dbReference>
<dbReference type="InterPro" id="IPR027417">
    <property type="entry name" value="P-loop_NTPase"/>
</dbReference>
<gene>
    <name evidence="3" type="ORF">FNK824_LOCUS19478</name>
    <name evidence="2" type="ORF">SEV965_LOCUS11871</name>
</gene>
<dbReference type="AlphaFoldDB" id="A0A814I9E4"/>